<comment type="caution">
    <text evidence="1">The sequence shown here is derived from an EMBL/GenBank/DDBJ whole genome shotgun (WGS) entry which is preliminary data.</text>
</comment>
<dbReference type="InterPro" id="IPR019994">
    <property type="entry name" value="Lipid-A-disac_synthase-rel_put"/>
</dbReference>
<proteinExistence type="predicted"/>
<dbReference type="NCBIfam" id="TIGR03492">
    <property type="entry name" value="lipid-A-disaccharide synthase-related protein"/>
    <property type="match status" value="1"/>
</dbReference>
<gene>
    <name evidence="1" type="ORF">Dcae01_01658</name>
</gene>
<dbReference type="Gene3D" id="3.40.50.2000">
    <property type="entry name" value="Glycogen Phosphorylase B"/>
    <property type="match status" value="1"/>
</dbReference>
<dbReference type="PANTHER" id="PTHR39517">
    <property type="entry name" value="SLL0192 PROTEIN"/>
    <property type="match status" value="1"/>
</dbReference>
<dbReference type="EMBL" id="BAABQU010000017">
    <property type="protein sequence ID" value="GAA5440148.1"/>
    <property type="molecule type" value="Genomic_DNA"/>
</dbReference>
<keyword evidence="2" id="KW-1185">Reference proteome</keyword>
<organism evidence="1 2">
    <name type="scientific">Deinococcus caeni</name>
    <dbReference type="NCBI Taxonomy" id="569127"/>
    <lineage>
        <taxon>Bacteria</taxon>
        <taxon>Thermotogati</taxon>
        <taxon>Deinococcota</taxon>
        <taxon>Deinococci</taxon>
        <taxon>Deinococcales</taxon>
        <taxon>Deinococcaceae</taxon>
        <taxon>Deinococcus</taxon>
    </lineage>
</organism>
<sequence>MDGHSLIRTMSRRAAILACVTIALNDRSSPPPGVLFISNGTAEDLIGAALADRLRGRVRVGYAPLVGEGPAYARVGAVKVGRTLRLPSGGFPFGSAANLRADLRAGLIRESLGQWADACRGARAARVVVVVGDAYALIVGFLAARRAGARLVHVQPLLSAQYLEGLGVRGALAELNALGANRPMEYELALARRADAVFVRDAATARYYAARGVRATFAGSFAMDVLNIPERPLPLDGRPVLALLPGSREDHRESLPLMLRAAARLPGWQALVAWPHDWDALTLPDGWTLSVQGPEQAEVTDGLTHVTVLRRAFGAVAHAGTVAVGTAGTANEQLAGLGVPVVAFPTAGPQFTTGFARRQARLLGRALTVVAPDPEAVAQAVAGVARPAAQARAALDGLTRIGPGGALPRVAARILELSGADRP</sequence>
<evidence type="ECO:0000313" key="2">
    <source>
        <dbReference type="Proteomes" id="UP001423409"/>
    </source>
</evidence>
<name>A0ABP9UCC0_9DEIO</name>
<evidence type="ECO:0000313" key="1">
    <source>
        <dbReference type="EMBL" id="GAA5440148.1"/>
    </source>
</evidence>
<dbReference type="PANTHER" id="PTHR39517:SF1">
    <property type="entry name" value="LIPID-A-DISACCHARIDE SYNTHASE"/>
    <property type="match status" value="1"/>
</dbReference>
<reference evidence="1 2" key="1">
    <citation type="submission" date="2024-02" db="EMBL/GenBank/DDBJ databases">
        <title>Deinococcus caeni NBRC 101312.</title>
        <authorList>
            <person name="Ichikawa N."/>
            <person name="Katano-Makiyama Y."/>
            <person name="Hidaka K."/>
        </authorList>
    </citation>
    <scope>NUCLEOTIDE SEQUENCE [LARGE SCALE GENOMIC DNA]</scope>
    <source>
        <strain evidence="1 2">NBRC 101312</strain>
    </source>
</reference>
<protein>
    <recommendedName>
        <fullName evidence="3">Lipid-A-disaccharide synthase</fullName>
    </recommendedName>
</protein>
<dbReference type="Proteomes" id="UP001423409">
    <property type="component" value="Unassembled WGS sequence"/>
</dbReference>
<dbReference type="SUPFAM" id="SSF53756">
    <property type="entry name" value="UDP-Glycosyltransferase/glycogen phosphorylase"/>
    <property type="match status" value="1"/>
</dbReference>
<evidence type="ECO:0008006" key="3">
    <source>
        <dbReference type="Google" id="ProtNLM"/>
    </source>
</evidence>
<accession>A0ABP9UCC0</accession>